<dbReference type="SUPFAM" id="SSF57667">
    <property type="entry name" value="beta-beta-alpha zinc fingers"/>
    <property type="match status" value="2"/>
</dbReference>
<dbReference type="InterPro" id="IPR013087">
    <property type="entry name" value="Znf_C2H2_type"/>
</dbReference>
<dbReference type="STRING" id="452589.G9P357"/>
<dbReference type="OMA" id="ECFCGRT"/>
<dbReference type="PROSITE" id="PS00028">
    <property type="entry name" value="ZINC_FINGER_C2H2_1"/>
    <property type="match status" value="2"/>
</dbReference>
<dbReference type="Gene3D" id="3.30.160.60">
    <property type="entry name" value="Classic Zinc Finger"/>
    <property type="match status" value="2"/>
</dbReference>
<name>G9P357_HYPAI</name>
<keyword evidence="5" id="KW-0862">Zinc</keyword>
<dbReference type="InterPro" id="IPR050888">
    <property type="entry name" value="ZnF_C2H2-type_TF"/>
</dbReference>
<dbReference type="OrthoDB" id="6105938at2759"/>
<dbReference type="InterPro" id="IPR036236">
    <property type="entry name" value="Znf_C2H2_sf"/>
</dbReference>
<keyword evidence="3" id="KW-0677">Repeat</keyword>
<comment type="subcellular location">
    <subcellularLocation>
        <location evidence="1">Nucleus</location>
    </subcellularLocation>
</comment>
<dbReference type="GeneID" id="25781826"/>
<dbReference type="eggNOG" id="KOG1721">
    <property type="taxonomic scope" value="Eukaryota"/>
</dbReference>
<evidence type="ECO:0000313" key="10">
    <source>
        <dbReference type="Proteomes" id="UP000005426"/>
    </source>
</evidence>
<dbReference type="PROSITE" id="PS50157">
    <property type="entry name" value="ZINC_FINGER_C2H2_2"/>
    <property type="match status" value="2"/>
</dbReference>
<evidence type="ECO:0000256" key="7">
    <source>
        <dbReference type="PROSITE-ProRule" id="PRU00042"/>
    </source>
</evidence>
<comment type="caution">
    <text evidence="9">The sequence shown here is derived from an EMBL/GenBank/DDBJ whole genome shotgun (WGS) entry which is preliminary data.</text>
</comment>
<gene>
    <name evidence="9" type="ORF">TRIATDRAFT_300854</name>
</gene>
<dbReference type="EMBL" id="ABDG02000026">
    <property type="protein sequence ID" value="EHK42821.1"/>
    <property type="molecule type" value="Genomic_DNA"/>
</dbReference>
<evidence type="ECO:0000256" key="5">
    <source>
        <dbReference type="ARBA" id="ARBA00022833"/>
    </source>
</evidence>
<dbReference type="Pfam" id="PF12874">
    <property type="entry name" value="zf-met"/>
    <property type="match status" value="1"/>
</dbReference>
<evidence type="ECO:0000256" key="2">
    <source>
        <dbReference type="ARBA" id="ARBA00022723"/>
    </source>
</evidence>
<keyword evidence="6" id="KW-0539">Nucleus</keyword>
<organism evidence="9 10">
    <name type="scientific">Hypocrea atroviridis (strain ATCC 20476 / IMI 206040)</name>
    <name type="common">Trichoderma atroviride</name>
    <dbReference type="NCBI Taxonomy" id="452589"/>
    <lineage>
        <taxon>Eukaryota</taxon>
        <taxon>Fungi</taxon>
        <taxon>Dikarya</taxon>
        <taxon>Ascomycota</taxon>
        <taxon>Pezizomycotina</taxon>
        <taxon>Sordariomycetes</taxon>
        <taxon>Hypocreomycetidae</taxon>
        <taxon>Hypocreales</taxon>
        <taxon>Hypocreaceae</taxon>
        <taxon>Trichoderma</taxon>
    </lineage>
</organism>
<dbReference type="Pfam" id="PF12171">
    <property type="entry name" value="zf-C2H2_jaz"/>
    <property type="match status" value="1"/>
</dbReference>
<dbReference type="GO" id="GO:0008270">
    <property type="term" value="F:zinc ion binding"/>
    <property type="evidence" value="ECO:0007669"/>
    <property type="project" value="UniProtKB-KW"/>
</dbReference>
<evidence type="ECO:0000256" key="6">
    <source>
        <dbReference type="ARBA" id="ARBA00023242"/>
    </source>
</evidence>
<dbReference type="InterPro" id="IPR022755">
    <property type="entry name" value="Znf_C2H2_jaz"/>
</dbReference>
<dbReference type="HOGENOM" id="CLU_033740_0_0_1"/>
<dbReference type="AlphaFoldDB" id="G9P357"/>
<feature type="domain" description="C2H2-type" evidence="8">
    <location>
        <begin position="92"/>
        <end position="121"/>
    </location>
</feature>
<feature type="domain" description="C2H2-type" evidence="8">
    <location>
        <begin position="126"/>
        <end position="150"/>
    </location>
</feature>
<evidence type="ECO:0000256" key="3">
    <source>
        <dbReference type="ARBA" id="ARBA00022737"/>
    </source>
</evidence>
<evidence type="ECO:0000259" key="8">
    <source>
        <dbReference type="PROSITE" id="PS50157"/>
    </source>
</evidence>
<keyword evidence="10" id="KW-1185">Reference proteome</keyword>
<keyword evidence="2" id="KW-0479">Metal-binding</keyword>
<keyword evidence="4 7" id="KW-0863">Zinc-finger</keyword>
<dbReference type="GO" id="GO:0005634">
    <property type="term" value="C:nucleus"/>
    <property type="evidence" value="ECO:0007669"/>
    <property type="project" value="UniProtKB-SubCell"/>
</dbReference>
<protein>
    <recommendedName>
        <fullName evidence="8">C2H2-type domain-containing protein</fullName>
    </recommendedName>
</protein>
<dbReference type="Pfam" id="PF13912">
    <property type="entry name" value="zf-C2H2_6"/>
    <property type="match status" value="1"/>
</dbReference>
<dbReference type="SMART" id="SM00355">
    <property type="entry name" value="ZnF_C2H2"/>
    <property type="match status" value="5"/>
</dbReference>
<dbReference type="PANTHER" id="PTHR24406">
    <property type="entry name" value="TRANSCRIPTIONAL REPRESSOR CTCFL-RELATED"/>
    <property type="match status" value="1"/>
</dbReference>
<reference evidence="9 10" key="1">
    <citation type="journal article" date="2011" name="Genome Biol.">
        <title>Comparative genome sequence analysis underscores mycoparasitism as the ancestral life style of Trichoderma.</title>
        <authorList>
            <person name="Kubicek C.P."/>
            <person name="Herrera-Estrella A."/>
            <person name="Seidl-Seiboth V."/>
            <person name="Martinez D.A."/>
            <person name="Druzhinina I.S."/>
            <person name="Thon M."/>
            <person name="Zeilinger S."/>
            <person name="Casas-Flores S."/>
            <person name="Horwitz B.A."/>
            <person name="Mukherjee P.K."/>
            <person name="Mukherjee M."/>
            <person name="Kredics L."/>
            <person name="Alcaraz L.D."/>
            <person name="Aerts A."/>
            <person name="Antal Z."/>
            <person name="Atanasova L."/>
            <person name="Cervantes-Badillo M.G."/>
            <person name="Challacombe J."/>
            <person name="Chertkov O."/>
            <person name="McCluskey K."/>
            <person name="Coulpier F."/>
            <person name="Deshpande N."/>
            <person name="von Doehren H."/>
            <person name="Ebbole D.J."/>
            <person name="Esquivel-Naranjo E.U."/>
            <person name="Fekete E."/>
            <person name="Flipphi M."/>
            <person name="Glaser F."/>
            <person name="Gomez-Rodriguez E.Y."/>
            <person name="Gruber S."/>
            <person name="Han C."/>
            <person name="Henrissat B."/>
            <person name="Hermosa R."/>
            <person name="Hernandez-Onate M."/>
            <person name="Karaffa L."/>
            <person name="Kosti I."/>
            <person name="Le Crom S."/>
            <person name="Lindquist E."/>
            <person name="Lucas S."/>
            <person name="Luebeck M."/>
            <person name="Luebeck P.S."/>
            <person name="Margeot A."/>
            <person name="Metz B."/>
            <person name="Misra M."/>
            <person name="Nevalainen H."/>
            <person name="Omann M."/>
            <person name="Packer N."/>
            <person name="Perrone G."/>
            <person name="Uresti-Rivera E.E."/>
            <person name="Salamov A."/>
            <person name="Schmoll M."/>
            <person name="Seiboth B."/>
            <person name="Shapiro H."/>
            <person name="Sukno S."/>
            <person name="Tamayo-Ramos J.A."/>
            <person name="Tisch D."/>
            <person name="Wiest A."/>
            <person name="Wilkinson H.H."/>
            <person name="Zhang M."/>
            <person name="Coutinho P.M."/>
            <person name="Kenerley C.M."/>
            <person name="Monte E."/>
            <person name="Baker S.E."/>
            <person name="Grigoriev I.V."/>
        </authorList>
    </citation>
    <scope>NUCLEOTIDE SEQUENCE [LARGE SCALE GENOMIC DNA]</scope>
    <source>
        <strain evidence="10">ATCC 20476 / IMI 206040</strain>
    </source>
</reference>
<accession>G9P357</accession>
<evidence type="ECO:0000313" key="9">
    <source>
        <dbReference type="EMBL" id="EHK42821.1"/>
    </source>
</evidence>
<dbReference type="Pfam" id="PF00096">
    <property type="entry name" value="zf-C2H2"/>
    <property type="match status" value="1"/>
</dbReference>
<proteinExistence type="predicted"/>
<dbReference type="KEGG" id="tatv:25781826"/>
<dbReference type="Proteomes" id="UP000005426">
    <property type="component" value="Unassembled WGS sequence"/>
</dbReference>
<sequence>MHPLACTCGRRFKKEQDLRAHRSSVRRYICSQCNLCLRTKHEFGQHKASSLPACDEKWMKDMVWYCNDCDAKFDDQDALRQHTTTVRHAVEFGCCDCNKSFKNFNALNQHLRDKVHEKRPVVKKLHRCEECDRLFVNAAALDQHLQSTVHRPISNLTCMAGKICGVECNARFKSPSAMIAHMESGSCQSGMNRQKLNRLILVQDNDHLITSSSGIFEYSGWASLENEDESVTFSGVMTPSTDSDEGVLLTPSSSQIDFGSLVEGQLTRRSSSGIETESTTSDSTELSQPKYFFCPLCPDTKRPFLTRLSLEMHMGSAAHTPKMFHCPSILFSGEAGKAHREMKNFSTISGLVAHIESGVCQGEKAGLRTVMEYMEQRLEEMGISFKLLSL</sequence>
<evidence type="ECO:0000256" key="1">
    <source>
        <dbReference type="ARBA" id="ARBA00004123"/>
    </source>
</evidence>
<evidence type="ECO:0000256" key="4">
    <source>
        <dbReference type="ARBA" id="ARBA00022771"/>
    </source>
</evidence>